<keyword evidence="1" id="KW-0472">Membrane</keyword>
<evidence type="ECO:0000313" key="3">
    <source>
        <dbReference type="EMBL" id="NEW05884.1"/>
    </source>
</evidence>
<accession>A0A6G3ZW03</accession>
<keyword evidence="3" id="KW-0482">Metalloprotease</keyword>
<feature type="transmembrane region" description="Helical" evidence="1">
    <location>
        <begin position="208"/>
        <end position="224"/>
    </location>
</feature>
<dbReference type="GO" id="GO:0008237">
    <property type="term" value="F:metallopeptidase activity"/>
    <property type="evidence" value="ECO:0007669"/>
    <property type="project" value="UniProtKB-KW"/>
</dbReference>
<keyword evidence="3" id="KW-0378">Hydrolase</keyword>
<dbReference type="RefSeq" id="WP_163943355.1">
    <property type="nucleotide sequence ID" value="NZ_JAAIKC010000001.1"/>
</dbReference>
<feature type="transmembrane region" description="Helical" evidence="1">
    <location>
        <begin position="21"/>
        <end position="42"/>
    </location>
</feature>
<dbReference type="EMBL" id="JAAIKC010000001">
    <property type="protein sequence ID" value="NEW05884.1"/>
    <property type="molecule type" value="Genomic_DNA"/>
</dbReference>
<evidence type="ECO:0000259" key="2">
    <source>
        <dbReference type="Pfam" id="PF02517"/>
    </source>
</evidence>
<name>A0A6G3ZW03_9BACL</name>
<feature type="transmembrane region" description="Helical" evidence="1">
    <location>
        <begin position="147"/>
        <end position="164"/>
    </location>
</feature>
<keyword evidence="1" id="KW-1133">Transmembrane helix</keyword>
<feature type="transmembrane region" description="Helical" evidence="1">
    <location>
        <begin position="111"/>
        <end position="135"/>
    </location>
</feature>
<dbReference type="GO" id="GO:0006508">
    <property type="term" value="P:proteolysis"/>
    <property type="evidence" value="ECO:0007669"/>
    <property type="project" value="UniProtKB-KW"/>
</dbReference>
<dbReference type="PANTHER" id="PTHR39430">
    <property type="entry name" value="MEMBRANE-ASSOCIATED PROTEASE-RELATED"/>
    <property type="match status" value="1"/>
</dbReference>
<dbReference type="PANTHER" id="PTHR39430:SF1">
    <property type="entry name" value="PROTEASE"/>
    <property type="match status" value="1"/>
</dbReference>
<organism evidence="3">
    <name type="scientific">Paenibacillus sp. SYP-B3998</name>
    <dbReference type="NCBI Taxonomy" id="2678564"/>
    <lineage>
        <taxon>Bacteria</taxon>
        <taxon>Bacillati</taxon>
        <taxon>Bacillota</taxon>
        <taxon>Bacilli</taxon>
        <taxon>Bacillales</taxon>
        <taxon>Paenibacillaceae</taxon>
        <taxon>Paenibacillus</taxon>
    </lineage>
</organism>
<feature type="domain" description="CAAX prenyl protease 2/Lysostaphin resistance protein A-like" evidence="2">
    <location>
        <begin position="153"/>
        <end position="243"/>
    </location>
</feature>
<gene>
    <name evidence="3" type="ORF">GK047_07630</name>
</gene>
<proteinExistence type="predicted"/>
<dbReference type="InterPro" id="IPR003675">
    <property type="entry name" value="Rce1/LyrA-like_dom"/>
</dbReference>
<reference evidence="3" key="1">
    <citation type="submission" date="2020-02" db="EMBL/GenBank/DDBJ databases">
        <authorList>
            <person name="Shen X.-R."/>
            <person name="Zhang Y.-X."/>
        </authorList>
    </citation>
    <scope>NUCLEOTIDE SEQUENCE</scope>
    <source>
        <strain evidence="3">SYP-B3998</strain>
    </source>
</reference>
<keyword evidence="3" id="KW-0645">Protease</keyword>
<sequence>MKTFLKAQASMFILAKQGKRVTHPALGVLLSFFILLTSIVLAELLPLKPVLLSLEQLLSHQPVIFSAFAKVLSLWLSFIPVYLLLWGWLVGFERRAFWTVGFWRQGSFTGYLYGLGSGLLMIGSMVGFAAILDVVHFVPVNGPMEGLPALGGILLVYLGWAVQASAEETLYRGFLLQNLSVRTKSWIGVLLSSLCFACAHSLNNGFSPLVLCNLFLFGLFLALYRIADGSLWGVCAWHTVWNWALANIFGAEVGGGTPEGGRLFPISLAGPDWLTGGAFGLEGSLVATAVFLAGIIVAALMLYRKHHDCAITTQQVTGN</sequence>
<feature type="transmembrane region" description="Helical" evidence="1">
    <location>
        <begin position="62"/>
        <end position="90"/>
    </location>
</feature>
<dbReference type="GO" id="GO:0080120">
    <property type="term" value="P:CAAX-box protein maturation"/>
    <property type="evidence" value="ECO:0007669"/>
    <property type="project" value="UniProtKB-ARBA"/>
</dbReference>
<comment type="caution">
    <text evidence="3">The sequence shown here is derived from an EMBL/GenBank/DDBJ whole genome shotgun (WGS) entry which is preliminary data.</text>
</comment>
<evidence type="ECO:0000256" key="1">
    <source>
        <dbReference type="SAM" id="Phobius"/>
    </source>
</evidence>
<dbReference type="AlphaFoldDB" id="A0A6G3ZW03"/>
<protein>
    <submittedName>
        <fullName evidence="3">CPBP family intramembrane metalloprotease</fullName>
    </submittedName>
</protein>
<dbReference type="Pfam" id="PF02517">
    <property type="entry name" value="Rce1-like"/>
    <property type="match status" value="1"/>
</dbReference>
<keyword evidence="1" id="KW-0812">Transmembrane</keyword>
<dbReference type="GO" id="GO:0004175">
    <property type="term" value="F:endopeptidase activity"/>
    <property type="evidence" value="ECO:0007669"/>
    <property type="project" value="UniProtKB-ARBA"/>
</dbReference>
<feature type="transmembrane region" description="Helical" evidence="1">
    <location>
        <begin position="283"/>
        <end position="303"/>
    </location>
</feature>